<proteinExistence type="inferred from homology"/>
<evidence type="ECO:0000259" key="4">
    <source>
        <dbReference type="SMART" id="SM00829"/>
    </source>
</evidence>
<name>A0A6A6X6W4_9PLEO</name>
<comment type="similarity">
    <text evidence="1">Belongs to the zinc-containing alcohol dehydrogenase family.</text>
</comment>
<organism evidence="5 6">
    <name type="scientific">Melanomma pulvis-pyrius CBS 109.77</name>
    <dbReference type="NCBI Taxonomy" id="1314802"/>
    <lineage>
        <taxon>Eukaryota</taxon>
        <taxon>Fungi</taxon>
        <taxon>Dikarya</taxon>
        <taxon>Ascomycota</taxon>
        <taxon>Pezizomycotina</taxon>
        <taxon>Dothideomycetes</taxon>
        <taxon>Pleosporomycetidae</taxon>
        <taxon>Pleosporales</taxon>
        <taxon>Melanommataceae</taxon>
        <taxon>Melanomma</taxon>
    </lineage>
</organism>
<dbReference type="InterPro" id="IPR013154">
    <property type="entry name" value="ADH-like_N"/>
</dbReference>
<dbReference type="Gene3D" id="3.40.50.720">
    <property type="entry name" value="NAD(P)-binding Rossmann-like Domain"/>
    <property type="match status" value="1"/>
</dbReference>
<dbReference type="InterPro" id="IPR047122">
    <property type="entry name" value="Trans-enoyl_RdTase-like"/>
</dbReference>
<dbReference type="Proteomes" id="UP000799757">
    <property type="component" value="Unassembled WGS sequence"/>
</dbReference>
<dbReference type="SUPFAM" id="SSF50129">
    <property type="entry name" value="GroES-like"/>
    <property type="match status" value="1"/>
</dbReference>
<comment type="subunit">
    <text evidence="2">Monomer.</text>
</comment>
<dbReference type="SMART" id="SM00829">
    <property type="entry name" value="PKS_ER"/>
    <property type="match status" value="1"/>
</dbReference>
<dbReference type="AlphaFoldDB" id="A0A6A6X6W4"/>
<dbReference type="OrthoDB" id="48317at2759"/>
<dbReference type="PANTHER" id="PTHR45348:SF2">
    <property type="entry name" value="ZINC-TYPE ALCOHOL DEHYDROGENASE-LIKE PROTEIN C2E1P3.01"/>
    <property type="match status" value="1"/>
</dbReference>
<evidence type="ECO:0000256" key="3">
    <source>
        <dbReference type="ARBA" id="ARBA00023002"/>
    </source>
</evidence>
<accession>A0A6A6X6W4</accession>
<dbReference type="Pfam" id="PF08240">
    <property type="entry name" value="ADH_N"/>
    <property type="match status" value="1"/>
</dbReference>
<reference evidence="5" key="1">
    <citation type="journal article" date="2020" name="Stud. Mycol.">
        <title>101 Dothideomycetes genomes: a test case for predicting lifestyles and emergence of pathogens.</title>
        <authorList>
            <person name="Haridas S."/>
            <person name="Albert R."/>
            <person name="Binder M."/>
            <person name="Bloem J."/>
            <person name="Labutti K."/>
            <person name="Salamov A."/>
            <person name="Andreopoulos B."/>
            <person name="Baker S."/>
            <person name="Barry K."/>
            <person name="Bills G."/>
            <person name="Bluhm B."/>
            <person name="Cannon C."/>
            <person name="Castanera R."/>
            <person name="Culley D."/>
            <person name="Daum C."/>
            <person name="Ezra D."/>
            <person name="Gonzalez J."/>
            <person name="Henrissat B."/>
            <person name="Kuo A."/>
            <person name="Liang C."/>
            <person name="Lipzen A."/>
            <person name="Lutzoni F."/>
            <person name="Magnuson J."/>
            <person name="Mondo S."/>
            <person name="Nolan M."/>
            <person name="Ohm R."/>
            <person name="Pangilinan J."/>
            <person name="Park H.-J."/>
            <person name="Ramirez L."/>
            <person name="Alfaro M."/>
            <person name="Sun H."/>
            <person name="Tritt A."/>
            <person name="Yoshinaga Y."/>
            <person name="Zwiers L.-H."/>
            <person name="Turgeon B."/>
            <person name="Goodwin S."/>
            <person name="Spatafora J."/>
            <person name="Crous P."/>
            <person name="Grigoriev I."/>
        </authorList>
    </citation>
    <scope>NUCLEOTIDE SEQUENCE</scope>
    <source>
        <strain evidence="5">CBS 109.77</strain>
    </source>
</reference>
<evidence type="ECO:0000256" key="1">
    <source>
        <dbReference type="ARBA" id="ARBA00008072"/>
    </source>
</evidence>
<evidence type="ECO:0000313" key="5">
    <source>
        <dbReference type="EMBL" id="KAF2791904.1"/>
    </source>
</evidence>
<keyword evidence="6" id="KW-1185">Reference proteome</keyword>
<dbReference type="GO" id="GO:0016651">
    <property type="term" value="F:oxidoreductase activity, acting on NAD(P)H"/>
    <property type="evidence" value="ECO:0007669"/>
    <property type="project" value="InterPro"/>
</dbReference>
<dbReference type="InterPro" id="IPR011032">
    <property type="entry name" value="GroES-like_sf"/>
</dbReference>
<dbReference type="Gene3D" id="3.90.180.10">
    <property type="entry name" value="Medium-chain alcohol dehydrogenases, catalytic domain"/>
    <property type="match status" value="1"/>
</dbReference>
<dbReference type="EMBL" id="MU001996">
    <property type="protein sequence ID" value="KAF2791904.1"/>
    <property type="molecule type" value="Genomic_DNA"/>
</dbReference>
<protein>
    <submittedName>
        <fullName evidence="5">GroES-like protein</fullName>
    </submittedName>
</protein>
<feature type="domain" description="Enoyl reductase (ER)" evidence="4">
    <location>
        <begin position="12"/>
        <end position="337"/>
    </location>
</feature>
<keyword evidence="3" id="KW-0560">Oxidoreductase</keyword>
<dbReference type="PANTHER" id="PTHR45348">
    <property type="entry name" value="HYPOTHETICAL OXIDOREDUCTASE (EUROFUNG)"/>
    <property type="match status" value="1"/>
</dbReference>
<dbReference type="CDD" id="cd08249">
    <property type="entry name" value="enoyl_reductase_like"/>
    <property type="match status" value="1"/>
</dbReference>
<dbReference type="InterPro" id="IPR036291">
    <property type="entry name" value="NAD(P)-bd_dom_sf"/>
</dbReference>
<dbReference type="Pfam" id="PF00107">
    <property type="entry name" value="ADH_zinc_N"/>
    <property type="match status" value="1"/>
</dbReference>
<dbReference type="InterPro" id="IPR013149">
    <property type="entry name" value="ADH-like_C"/>
</dbReference>
<evidence type="ECO:0000256" key="2">
    <source>
        <dbReference type="ARBA" id="ARBA00011245"/>
    </source>
</evidence>
<gene>
    <name evidence="5" type="ORF">K505DRAFT_308626</name>
</gene>
<sequence length="339" mass="35445">MNNKAAFITAAKANPLEVRDAELPTAGPNEVVIKNHAIAVNPVDWKIQDYGVFIQKYPNVLGTDVAGEVYEVGQGVTQFKKGDRVMGHCFSLVTGDPKDGGFQLYTRCNALAVSKIPSSLSYTSAAVLPLSISTASACLFKKEALGLPLPTSTTPPQTKKSVLVWGGSSSVGATAIQLALGAGIKVVSVASKHNLQNLHDLGAHAAFDYNSATVTEDIISALTGTDFAGVCDCIGTPESAAAWTPIYAKLGGRYGSVMPDAPGIPEGAQGTSVFAPSVALADRYVGEAVWAKYVPEALEKGSFKAKPEPTILEGGLDKVQEGMDRLRKGVSFGKFVVAL</sequence>
<evidence type="ECO:0000313" key="6">
    <source>
        <dbReference type="Proteomes" id="UP000799757"/>
    </source>
</evidence>
<dbReference type="SUPFAM" id="SSF51735">
    <property type="entry name" value="NAD(P)-binding Rossmann-fold domains"/>
    <property type="match status" value="1"/>
</dbReference>
<dbReference type="InterPro" id="IPR020843">
    <property type="entry name" value="ER"/>
</dbReference>